<feature type="region of interest" description="Disordered" evidence="1">
    <location>
        <begin position="488"/>
        <end position="517"/>
    </location>
</feature>
<dbReference type="PATRIC" id="fig|471472.4.peg.276"/>
<feature type="compositionally biased region" description="Gly residues" evidence="1">
    <location>
        <begin position="1"/>
        <end position="10"/>
    </location>
</feature>
<dbReference type="KEGG" id="ctb:CTL0255"/>
<feature type="region of interest" description="Disordered" evidence="1">
    <location>
        <begin position="323"/>
        <end position="343"/>
    </location>
</feature>
<protein>
    <submittedName>
        <fullName evidence="2">Uncharacterized protein</fullName>
    </submittedName>
</protein>
<feature type="compositionally biased region" description="Low complexity" evidence="1">
    <location>
        <begin position="110"/>
        <end position="133"/>
    </location>
</feature>
<gene>
    <name evidence="2" type="ordered locus">CTL0255</name>
</gene>
<feature type="compositionally biased region" description="Polar residues" evidence="1">
    <location>
        <begin position="11"/>
        <end position="32"/>
    </location>
</feature>
<evidence type="ECO:0000256" key="1">
    <source>
        <dbReference type="SAM" id="MobiDB-lite"/>
    </source>
</evidence>
<dbReference type="EMBL" id="AM884176">
    <property type="protein sequence ID" value="CAP03694.1"/>
    <property type="molecule type" value="Genomic_DNA"/>
</dbReference>
<dbReference type="HOGENOM" id="CLU_462096_0_0_0"/>
<dbReference type="RefSeq" id="WP_009873482.1">
    <property type="nucleotide sequence ID" value="NC_010287.1"/>
</dbReference>
<reference evidence="2" key="1">
    <citation type="journal article" date="2008" name="Genome Res.">
        <title>Chlamydia trachomatis: genome sequence analysis of lymphogranuloma venereum isolates.</title>
        <authorList>
            <person name="Thomson N.R."/>
            <person name="Holden M.T."/>
            <person name="Carder C."/>
            <person name="Lennard N."/>
            <person name="Lockey S.J."/>
            <person name="Marsh P."/>
            <person name="Skipp P."/>
            <person name="O'Connor C.D."/>
            <person name="Goodhead I."/>
            <person name="Norbertzcak H."/>
            <person name="Harris B."/>
            <person name="Ormond D."/>
            <person name="Rance R."/>
            <person name="Quail M.A."/>
            <person name="Parkhill J."/>
            <person name="Stephens R.S."/>
            <person name="Clarke I.N."/>
        </authorList>
    </citation>
    <scope>NUCLEOTIDE SEQUENCE [LARGE SCALE GENOMIC DNA]</scope>
    <source>
        <strain evidence="2">434/Bu</strain>
        <strain evidence="3">434/Bu / ATCC VR-902B</strain>
    </source>
</reference>
<dbReference type="AlphaFoldDB" id="A0A0H3MGJ2"/>
<proteinExistence type="predicted"/>
<evidence type="ECO:0000313" key="3">
    <source>
        <dbReference type="Proteomes" id="UP000000795"/>
    </source>
</evidence>
<evidence type="ECO:0000313" key="2">
    <source>
        <dbReference type="EMBL" id="CAP03694.1"/>
    </source>
</evidence>
<feature type="region of interest" description="Disordered" evidence="1">
    <location>
        <begin position="110"/>
        <end position="136"/>
    </location>
</feature>
<feature type="region of interest" description="Disordered" evidence="1">
    <location>
        <begin position="1"/>
        <end position="38"/>
    </location>
</feature>
<name>A0A0H3MGJ2_CHLT2</name>
<accession>A0A0H3MGJ2</accession>
<organism evidence="2">
    <name type="scientific">Chlamydia trachomatis serovar L2 (strain ATCC VR-902B / DSM 19102 / 434/Bu)</name>
    <dbReference type="NCBI Taxonomy" id="471472"/>
    <lineage>
        <taxon>Bacteria</taxon>
        <taxon>Pseudomonadati</taxon>
        <taxon>Chlamydiota</taxon>
        <taxon>Chlamydiia</taxon>
        <taxon>Chlamydiales</taxon>
        <taxon>Chlamydiaceae</taxon>
        <taxon>Chlamydia/Chlamydophila group</taxon>
        <taxon>Chlamydia</taxon>
    </lineage>
</organism>
<dbReference type="Proteomes" id="UP001154402">
    <property type="component" value="Chromosome"/>
</dbReference>
<sequence>MSIGGVGGNGNSRIPSHNGDGSNRRSQNTKGNNKVEDRVHSLYSSLSNENRESPYPVVDVSSMIESTPTSGETPRASRGVFSRFQRGLGRVADKVRRAVQCAWGSVSTRRSSATRAVESGSSSRTARGASSGREYSPSAARGLRLMFTDFWRTRVLRQTSPMDVVFGNLDVNEARLMAAYTSECADYLEAHDLAGPDGVAAAREIAQRWDKRVRDLQDKGAAQKLLNDPLGRRTPNYQSKNPGEYTVGNSMFYDGPQVANLQNVDTGFWLDMSNFSDVVLSREIQTGLRARATLEESMPMLENLEERFRRLQETCDAARTEIEESGWTRESASRMGGDETQGPSRAQQAFQSFVNECNSIEFSFGSFGEHVRVLCARVSRGLVAAGEAIRRCFSCCKGSTHRYAPRDDLSPEGASLAETLARFADDMGIEQGADGTYDIPWVDDWRRGVPSIEGEGSDSIYEIMMPIYEVMNMDLETRRSFAVQQGHYQDPRASDYDLPRASDYDLPRSPYPTPPLPSRYQLQNMDVEAGFREAVYASFVAGMYNYVVTQPQERIPNSQQVEGILRDMLTNGSQTFSNLMQRWDREVDRE</sequence>
<feature type="compositionally biased region" description="Basic and acidic residues" evidence="1">
    <location>
        <begin position="489"/>
        <end position="506"/>
    </location>
</feature>